<protein>
    <submittedName>
        <fullName evidence="2">12422_t:CDS:1</fullName>
    </submittedName>
</protein>
<proteinExistence type="predicted"/>
<organism evidence="2 3">
    <name type="scientific">Ambispora leptoticha</name>
    <dbReference type="NCBI Taxonomy" id="144679"/>
    <lineage>
        <taxon>Eukaryota</taxon>
        <taxon>Fungi</taxon>
        <taxon>Fungi incertae sedis</taxon>
        <taxon>Mucoromycota</taxon>
        <taxon>Glomeromycotina</taxon>
        <taxon>Glomeromycetes</taxon>
        <taxon>Archaeosporales</taxon>
        <taxon>Ambisporaceae</taxon>
        <taxon>Ambispora</taxon>
    </lineage>
</organism>
<feature type="compositionally biased region" description="Low complexity" evidence="1">
    <location>
        <begin position="74"/>
        <end position="83"/>
    </location>
</feature>
<feature type="region of interest" description="Disordered" evidence="1">
    <location>
        <begin position="27"/>
        <end position="83"/>
    </location>
</feature>
<reference evidence="2" key="1">
    <citation type="submission" date="2021-06" db="EMBL/GenBank/DDBJ databases">
        <authorList>
            <person name="Kallberg Y."/>
            <person name="Tangrot J."/>
            <person name="Rosling A."/>
        </authorList>
    </citation>
    <scope>NUCLEOTIDE SEQUENCE</scope>
    <source>
        <strain evidence="2">FL130A</strain>
    </source>
</reference>
<dbReference type="AlphaFoldDB" id="A0A9N8YSN8"/>
<comment type="caution">
    <text evidence="2">The sequence shown here is derived from an EMBL/GenBank/DDBJ whole genome shotgun (WGS) entry which is preliminary data.</text>
</comment>
<evidence type="ECO:0000313" key="3">
    <source>
        <dbReference type="Proteomes" id="UP000789508"/>
    </source>
</evidence>
<evidence type="ECO:0000256" key="1">
    <source>
        <dbReference type="SAM" id="MobiDB-lite"/>
    </source>
</evidence>
<gene>
    <name evidence="2" type="ORF">ALEPTO_LOCUS683</name>
</gene>
<name>A0A9N8YSN8_9GLOM</name>
<dbReference type="Proteomes" id="UP000789508">
    <property type="component" value="Unassembled WGS sequence"/>
</dbReference>
<dbReference type="EMBL" id="CAJVPS010000053">
    <property type="protein sequence ID" value="CAG8445980.1"/>
    <property type="molecule type" value="Genomic_DNA"/>
</dbReference>
<evidence type="ECO:0000313" key="2">
    <source>
        <dbReference type="EMBL" id="CAG8445980.1"/>
    </source>
</evidence>
<sequence length="133" mass="14301">MFITFLLITVTALKQPKIPNIDELTRNLLPSSTEPPPEETKKPRPTVHPIMKPISGGIIGQGTHLPHDNDVKSVRSTTSSAMSSKTIYSSSTMTFATTTAAAASLTHTSIPSNTNNAVASSKIDSFYNKNMNN</sequence>
<accession>A0A9N8YSN8</accession>
<keyword evidence="3" id="KW-1185">Reference proteome</keyword>